<dbReference type="InterPro" id="IPR052736">
    <property type="entry name" value="Stf3_sulfotransferase"/>
</dbReference>
<keyword evidence="2" id="KW-0808">Transferase</keyword>
<dbReference type="EMBL" id="DTGR01000161">
    <property type="protein sequence ID" value="HHS30065.1"/>
    <property type="molecule type" value="Genomic_DNA"/>
</dbReference>
<dbReference type="SUPFAM" id="SSF52540">
    <property type="entry name" value="P-loop containing nucleoside triphosphate hydrolases"/>
    <property type="match status" value="1"/>
</dbReference>
<comment type="caution">
    <text evidence="2">The sequence shown here is derived from an EMBL/GenBank/DDBJ whole genome shotgun (WGS) entry which is preliminary data.</text>
</comment>
<evidence type="ECO:0000313" key="2">
    <source>
        <dbReference type="EMBL" id="HHS30065.1"/>
    </source>
</evidence>
<dbReference type="AlphaFoldDB" id="A0A7V6A4K8"/>
<accession>A0A7V6A4K8</accession>
<gene>
    <name evidence="2" type="ORF">ENV52_10245</name>
</gene>
<feature type="transmembrane region" description="Helical" evidence="1">
    <location>
        <begin position="21"/>
        <end position="38"/>
    </location>
</feature>
<dbReference type="PANTHER" id="PTHR36451:SF1">
    <property type="entry name" value="OMEGA-HYDROXY-BETA-DIHYDROMENAQUINONE-9 SULFOTRANSFERASE STF3"/>
    <property type="match status" value="1"/>
</dbReference>
<reference evidence="2" key="1">
    <citation type="journal article" date="2020" name="mSystems">
        <title>Genome- and Community-Level Interaction Insights into Carbon Utilization and Element Cycling Functions of Hydrothermarchaeota in Hydrothermal Sediment.</title>
        <authorList>
            <person name="Zhou Z."/>
            <person name="Liu Y."/>
            <person name="Xu W."/>
            <person name="Pan J."/>
            <person name="Luo Z.H."/>
            <person name="Li M."/>
        </authorList>
    </citation>
    <scope>NUCLEOTIDE SEQUENCE [LARGE SCALE GENOMIC DNA]</scope>
    <source>
        <strain evidence="2">SpSt-767</strain>
    </source>
</reference>
<protein>
    <submittedName>
        <fullName evidence="2">Sulfotransferase</fullName>
    </submittedName>
</protein>
<sequence length="365" mass="41684">MKLGTLCTVLLRNRLRVNWRYLHRLAYLLIVAGFNSYLARLEDAVDGKDIAAAPLVAPPIFILGYWRSGTTHLHNLLNCDPTLTCPTSYQAMFPHHFVYTQPWGAGIFNAFTPGKRPMDNVAIHGGTPHEEEMALAALSGISPYLVAMFPATGDGAYSTVDPAKLPPGALAHWQANFRLFLKKISFSKNKRIVLKSPPHLGRIPILLEMFPGAKFIHIVRNPYAVYLSSQKLWRHGLSYSHLQKADPRRLDELILSWYTELYALFERDRCLIPPGSFTEVRFEDLETSPRRCLERLYGELNLPNFDRCWQNVAGYLGKLGRYKKNRHRLVEADRATVSRRWTFNFARYNYPLIPPLGPGEEVSFN</sequence>
<keyword evidence="1" id="KW-1133">Transmembrane helix</keyword>
<dbReference type="InterPro" id="IPR027417">
    <property type="entry name" value="P-loop_NTPase"/>
</dbReference>
<evidence type="ECO:0000256" key="1">
    <source>
        <dbReference type="SAM" id="Phobius"/>
    </source>
</evidence>
<dbReference type="PANTHER" id="PTHR36451">
    <property type="entry name" value="PAPS-DEPENDENT SULFOTRANSFERASE STF3"/>
    <property type="match status" value="1"/>
</dbReference>
<keyword evidence="1" id="KW-0472">Membrane</keyword>
<keyword evidence="1" id="KW-0812">Transmembrane</keyword>
<dbReference type="Pfam" id="PF13469">
    <property type="entry name" value="Sulfotransfer_3"/>
    <property type="match status" value="1"/>
</dbReference>
<proteinExistence type="predicted"/>
<name>A0A7V6A4K8_9BACT</name>
<organism evidence="2">
    <name type="scientific">Desulfobacca acetoxidans</name>
    <dbReference type="NCBI Taxonomy" id="60893"/>
    <lineage>
        <taxon>Bacteria</taxon>
        <taxon>Pseudomonadati</taxon>
        <taxon>Thermodesulfobacteriota</taxon>
        <taxon>Desulfobaccia</taxon>
        <taxon>Desulfobaccales</taxon>
        <taxon>Desulfobaccaceae</taxon>
        <taxon>Desulfobacca</taxon>
    </lineage>
</organism>
<dbReference type="Gene3D" id="3.40.50.300">
    <property type="entry name" value="P-loop containing nucleotide triphosphate hydrolases"/>
    <property type="match status" value="1"/>
</dbReference>
<dbReference type="GO" id="GO:0016740">
    <property type="term" value="F:transferase activity"/>
    <property type="evidence" value="ECO:0007669"/>
    <property type="project" value="UniProtKB-KW"/>
</dbReference>